<gene>
    <name evidence="3" type="ORF">VV01_06440</name>
</gene>
<proteinExistence type="predicted"/>
<evidence type="ECO:0000313" key="3">
    <source>
        <dbReference type="EMBL" id="KNX36869.1"/>
    </source>
</evidence>
<feature type="signal peptide" evidence="1">
    <location>
        <begin position="1"/>
        <end position="25"/>
    </location>
</feature>
<reference evidence="4" key="1">
    <citation type="submission" date="2015-03" db="EMBL/GenBank/DDBJ databases">
        <title>Luteipulveratus halotolerans sp. nov., a novel actinobacterium (Dermacoccaceae) from Sarawak, Malaysia.</title>
        <authorList>
            <person name="Juboi H."/>
            <person name="Basik A."/>
            <person name="Shamsul S.S."/>
            <person name="Arnold P."/>
            <person name="Schmitt E.K."/>
            <person name="Sanglier J.-J."/>
            <person name="Yeo T."/>
        </authorList>
    </citation>
    <scope>NUCLEOTIDE SEQUENCE [LARGE SCALE GENOMIC DNA]</scope>
    <source>
        <strain evidence="4">C296001</strain>
    </source>
</reference>
<sequence length="395" mass="42119">MLRPRVRRTVLVLCAAVLAAVSACAEPEPDLELQVPGRVDGALGVAGTPSPSSTAEASCSTQPVAGGYDVATLNRAMQGISLPDWRAGDVGATAPLSDGRLLWVFGDTLRAKGAQPGIVANSMLVSSGTCFTPVAGSSGAPVLDLQRTGQACWPTSVLARKAMGGDSVSVICSRVQQDHHGLLDFTYLGASLAEIRVPVGGRPVVEHMTTLTPDNHDPRAVNWGAAQVVDGDWLYVYGSQQAPGQVAKSALVARVRLEQMRSFPAWQFYDGRQWQEDPGWARPVLSASPGVSQAFSVHRIDGRFVLVSKRGGEFGATIGVWTAASPVGPWTLASETPFAYDEHNGFVRYQPLAHPEIRLRSGNLLVSLSRNPTTFTNLLTDPRRGRPVFVEVPHP</sequence>
<comment type="caution">
    <text evidence="3">The sequence shown here is derived from an EMBL/GenBank/DDBJ whole genome shotgun (WGS) entry which is preliminary data.</text>
</comment>
<dbReference type="Proteomes" id="UP000037397">
    <property type="component" value="Unassembled WGS sequence"/>
</dbReference>
<accession>A0A0L6CGL3</accession>
<evidence type="ECO:0000313" key="4">
    <source>
        <dbReference type="Proteomes" id="UP000037397"/>
    </source>
</evidence>
<dbReference type="EMBL" id="LAIR01000002">
    <property type="protein sequence ID" value="KNX36869.1"/>
    <property type="molecule type" value="Genomic_DNA"/>
</dbReference>
<dbReference type="Pfam" id="PF13810">
    <property type="entry name" value="DUF4185"/>
    <property type="match status" value="1"/>
</dbReference>
<dbReference type="AlphaFoldDB" id="A0A0L6CGL3"/>
<keyword evidence="4" id="KW-1185">Reference proteome</keyword>
<name>A0A0L6CGL3_9MICO</name>
<feature type="chain" id="PRO_5005562967" description="DUF4185 domain-containing protein" evidence="1">
    <location>
        <begin position="26"/>
        <end position="395"/>
    </location>
</feature>
<evidence type="ECO:0000256" key="1">
    <source>
        <dbReference type="SAM" id="SignalP"/>
    </source>
</evidence>
<dbReference type="STRING" id="1631356.VV01_06440"/>
<dbReference type="Gene3D" id="2.115.10.20">
    <property type="entry name" value="Glycosyl hydrolase domain, family 43"/>
    <property type="match status" value="1"/>
</dbReference>
<dbReference type="OrthoDB" id="5482597at2"/>
<dbReference type="InterPro" id="IPR023296">
    <property type="entry name" value="Glyco_hydro_beta-prop_sf"/>
</dbReference>
<evidence type="ECO:0000259" key="2">
    <source>
        <dbReference type="Pfam" id="PF13810"/>
    </source>
</evidence>
<dbReference type="SUPFAM" id="SSF75005">
    <property type="entry name" value="Arabinanase/levansucrase/invertase"/>
    <property type="match status" value="1"/>
</dbReference>
<organism evidence="3 4">
    <name type="scientific">Luteipulveratus halotolerans</name>
    <dbReference type="NCBI Taxonomy" id="1631356"/>
    <lineage>
        <taxon>Bacteria</taxon>
        <taxon>Bacillati</taxon>
        <taxon>Actinomycetota</taxon>
        <taxon>Actinomycetes</taxon>
        <taxon>Micrococcales</taxon>
        <taxon>Dermacoccaceae</taxon>
        <taxon>Luteipulveratus</taxon>
    </lineage>
</organism>
<keyword evidence="1" id="KW-0732">Signal</keyword>
<feature type="domain" description="DUF4185" evidence="2">
    <location>
        <begin position="225"/>
        <end position="365"/>
    </location>
</feature>
<dbReference type="PROSITE" id="PS51257">
    <property type="entry name" value="PROKAR_LIPOPROTEIN"/>
    <property type="match status" value="1"/>
</dbReference>
<protein>
    <recommendedName>
        <fullName evidence="2">DUF4185 domain-containing protein</fullName>
    </recommendedName>
</protein>
<dbReference type="RefSeq" id="WP_157508766.1">
    <property type="nucleotide sequence ID" value="NZ_LAIR01000002.1"/>
</dbReference>
<dbReference type="InterPro" id="IPR025442">
    <property type="entry name" value="DUF4185"/>
</dbReference>